<gene>
    <name evidence="3" type="ORF">D5R40_04960</name>
</gene>
<proteinExistence type="predicted"/>
<dbReference type="RefSeq" id="WP_124144618.1">
    <property type="nucleotide sequence ID" value="NZ_CAWOKI010000029.1"/>
</dbReference>
<keyword evidence="4" id="KW-1185">Reference proteome</keyword>
<dbReference type="Proteomes" id="UP000269154">
    <property type="component" value="Unassembled WGS sequence"/>
</dbReference>
<dbReference type="SUPFAM" id="SSF53756">
    <property type="entry name" value="UDP-Glycosyltransferase/glycogen phosphorylase"/>
    <property type="match status" value="1"/>
</dbReference>
<evidence type="ECO:0000259" key="2">
    <source>
        <dbReference type="Pfam" id="PF00534"/>
    </source>
</evidence>
<keyword evidence="1 3" id="KW-0808">Transferase</keyword>
<dbReference type="PANTHER" id="PTHR46401">
    <property type="entry name" value="GLYCOSYLTRANSFERASE WBBK-RELATED"/>
    <property type="match status" value="1"/>
</dbReference>
<dbReference type="EMBL" id="RCBY01000016">
    <property type="protein sequence ID" value="RQH52739.1"/>
    <property type="molecule type" value="Genomic_DNA"/>
</dbReference>
<dbReference type="PANTHER" id="PTHR46401:SF2">
    <property type="entry name" value="GLYCOSYLTRANSFERASE WBBK-RELATED"/>
    <property type="match status" value="1"/>
</dbReference>
<dbReference type="GO" id="GO:0009103">
    <property type="term" value="P:lipopolysaccharide biosynthetic process"/>
    <property type="evidence" value="ECO:0007669"/>
    <property type="project" value="TreeGrafter"/>
</dbReference>
<organism evidence="3 4">
    <name type="scientific">Okeania hirsuta</name>
    <dbReference type="NCBI Taxonomy" id="1458930"/>
    <lineage>
        <taxon>Bacteria</taxon>
        <taxon>Bacillati</taxon>
        <taxon>Cyanobacteriota</taxon>
        <taxon>Cyanophyceae</taxon>
        <taxon>Oscillatoriophycideae</taxon>
        <taxon>Oscillatoriales</taxon>
        <taxon>Microcoleaceae</taxon>
        <taxon>Okeania</taxon>
    </lineage>
</organism>
<dbReference type="CDD" id="cd03801">
    <property type="entry name" value="GT4_PimA-like"/>
    <property type="match status" value="1"/>
</dbReference>
<dbReference type="Gene3D" id="3.40.50.2000">
    <property type="entry name" value="Glycogen Phosphorylase B"/>
    <property type="match status" value="2"/>
</dbReference>
<dbReference type="Pfam" id="PF00534">
    <property type="entry name" value="Glycos_transf_1"/>
    <property type="match status" value="1"/>
</dbReference>
<comment type="caution">
    <text evidence="3">The sequence shown here is derived from an EMBL/GenBank/DDBJ whole genome shotgun (WGS) entry which is preliminary data.</text>
</comment>
<dbReference type="AlphaFoldDB" id="A0A3N6PG92"/>
<dbReference type="GO" id="GO:0016757">
    <property type="term" value="F:glycosyltransferase activity"/>
    <property type="evidence" value="ECO:0007669"/>
    <property type="project" value="InterPro"/>
</dbReference>
<name>A0A3N6PG92_9CYAN</name>
<reference evidence="3 4" key="1">
    <citation type="journal article" date="2018" name="ACS Chem. Biol.">
        <title>Ketoreductase domain dysfunction expands chemodiversity: malyngamide biosynthesis in the cyanobacterium Okeania hirsuta.</title>
        <authorList>
            <person name="Moss N.A."/>
            <person name="Leao T."/>
            <person name="Rankin M."/>
            <person name="McCullough T.M."/>
            <person name="Qu P."/>
            <person name="Korobeynikov A."/>
            <person name="Smith J.L."/>
            <person name="Gerwick L."/>
            <person name="Gerwick W.H."/>
        </authorList>
    </citation>
    <scope>NUCLEOTIDE SEQUENCE [LARGE SCALE GENOMIC DNA]</scope>
    <source>
        <strain evidence="3 4">PAB10Feb10-1</strain>
    </source>
</reference>
<protein>
    <submittedName>
        <fullName evidence="3">Glycosyltransferase</fullName>
    </submittedName>
</protein>
<evidence type="ECO:0000256" key="1">
    <source>
        <dbReference type="ARBA" id="ARBA00022679"/>
    </source>
</evidence>
<dbReference type="InterPro" id="IPR001296">
    <property type="entry name" value="Glyco_trans_1"/>
</dbReference>
<sequence>MKIAYVTTYDALNPASWSKYNGGNYGASNFISKTLINQGIIINYLGPLQKTYSWLTKSKWLFYRHLFKTDYYNWAEPIVCKNYANQVAEKLANLDTEIILSPEGATPTAYLECKQPLVIWIDTTLAELINFFPYLSNLCQETKNNIYTLEKAALERCKLLIVTSEWAVETVVKIYGIERSKIQVIPRGANIELRPNRTVEDIQNLVKSRGNKPCKLIFSGVFWQRKGGDIALEVAKKLNKLGLETELTVIGCQPISDEPLPSFVKPLGYIDKSKGNGLLRISQLISESHFLMLPTRADTNPHVLVEANAFGVPCLTTNVAGIPTVIKDEINGKIFSVDTSVDNYCEYIINYLTNYPKYEQLAMSSFNEYLYRLNWSVAGQKAKKLFMEVLNNC</sequence>
<evidence type="ECO:0000313" key="4">
    <source>
        <dbReference type="Proteomes" id="UP000269154"/>
    </source>
</evidence>
<evidence type="ECO:0000313" key="3">
    <source>
        <dbReference type="EMBL" id="RQH52739.1"/>
    </source>
</evidence>
<accession>A0A3N6PG92</accession>
<dbReference type="OrthoDB" id="9790710at2"/>
<feature type="domain" description="Glycosyl transferase family 1" evidence="2">
    <location>
        <begin position="211"/>
        <end position="362"/>
    </location>
</feature>